<sequence length="295" mass="33859">MRRVTELEGGVVDGTSPTVQRRRLGVALRTLRQERGLTGEQAGERVERSASWISRVEGGRIGIRARDLRDLLDLYQVDDAARRAELLSLAERGRARSWWSEYSGTISDAYATFIGFEDEAARFESYEPMVVPGLLQLESYARALVESGIPQLTKREVEDRIQVRLRRQEVLRKPDNPLHLSLVLQENALRQRVGDAEIMRDQLRHLIEEAQRPNVDLRILLDEQTRPIGSVHHFVLIYLEPEAPDSVYVEDFAGGRFERASNMRPYRDAFVRFRDLALDPDESITKIEVAIRQTP</sequence>
<dbReference type="SUPFAM" id="SSF47413">
    <property type="entry name" value="lambda repressor-like DNA-binding domains"/>
    <property type="match status" value="1"/>
</dbReference>
<organism evidence="2 3">
    <name type="scientific">Phytohabitans kaempferiae</name>
    <dbReference type="NCBI Taxonomy" id="1620943"/>
    <lineage>
        <taxon>Bacteria</taxon>
        <taxon>Bacillati</taxon>
        <taxon>Actinomycetota</taxon>
        <taxon>Actinomycetes</taxon>
        <taxon>Micromonosporales</taxon>
        <taxon>Micromonosporaceae</taxon>
    </lineage>
</organism>
<proteinExistence type="predicted"/>
<dbReference type="CDD" id="cd00093">
    <property type="entry name" value="HTH_XRE"/>
    <property type="match status" value="1"/>
</dbReference>
<feature type="domain" description="HTH cro/C1-type" evidence="1">
    <location>
        <begin position="28"/>
        <end position="82"/>
    </location>
</feature>
<dbReference type="Pfam" id="PF13560">
    <property type="entry name" value="HTH_31"/>
    <property type="match status" value="1"/>
</dbReference>
<reference evidence="2 3" key="1">
    <citation type="submission" date="2024-09" db="EMBL/GenBank/DDBJ databases">
        <authorList>
            <person name="Sun Q."/>
            <person name="Mori K."/>
        </authorList>
    </citation>
    <scope>NUCLEOTIDE SEQUENCE [LARGE SCALE GENOMIC DNA]</scope>
    <source>
        <strain evidence="2 3">TBRC 3947</strain>
    </source>
</reference>
<evidence type="ECO:0000313" key="3">
    <source>
        <dbReference type="Proteomes" id="UP001589867"/>
    </source>
</evidence>
<dbReference type="EMBL" id="JBHLUH010000072">
    <property type="protein sequence ID" value="MFC0532483.1"/>
    <property type="molecule type" value="Genomic_DNA"/>
</dbReference>
<dbReference type="Gene3D" id="1.10.260.40">
    <property type="entry name" value="lambda repressor-like DNA-binding domains"/>
    <property type="match status" value="1"/>
</dbReference>
<evidence type="ECO:0000313" key="2">
    <source>
        <dbReference type="EMBL" id="MFC0532483.1"/>
    </source>
</evidence>
<dbReference type="RefSeq" id="WP_377258630.1">
    <property type="nucleotide sequence ID" value="NZ_JBHLUH010000072.1"/>
</dbReference>
<dbReference type="InterPro" id="IPR010982">
    <property type="entry name" value="Lambda_DNA-bd_dom_sf"/>
</dbReference>
<dbReference type="InterPro" id="IPR001387">
    <property type="entry name" value="Cro/C1-type_HTH"/>
</dbReference>
<protein>
    <submittedName>
        <fullName evidence="2">Helix-turn-helix domain-containing protein</fullName>
    </submittedName>
</protein>
<dbReference type="SMART" id="SM00530">
    <property type="entry name" value="HTH_XRE"/>
    <property type="match status" value="1"/>
</dbReference>
<keyword evidence="3" id="KW-1185">Reference proteome</keyword>
<dbReference type="PROSITE" id="PS50943">
    <property type="entry name" value="HTH_CROC1"/>
    <property type="match status" value="1"/>
</dbReference>
<dbReference type="InterPro" id="IPR043917">
    <property type="entry name" value="DUF5753"/>
</dbReference>
<evidence type="ECO:0000259" key="1">
    <source>
        <dbReference type="PROSITE" id="PS50943"/>
    </source>
</evidence>
<dbReference type="Pfam" id="PF19054">
    <property type="entry name" value="DUF5753"/>
    <property type="match status" value="1"/>
</dbReference>
<comment type="caution">
    <text evidence="2">The sequence shown here is derived from an EMBL/GenBank/DDBJ whole genome shotgun (WGS) entry which is preliminary data.</text>
</comment>
<name>A0ABV6MDN3_9ACTN</name>
<gene>
    <name evidence="2" type="ORF">ACFFIA_33030</name>
</gene>
<accession>A0ABV6MDN3</accession>
<dbReference type="Proteomes" id="UP001589867">
    <property type="component" value="Unassembled WGS sequence"/>
</dbReference>